<evidence type="ECO:0000313" key="5">
    <source>
        <dbReference type="Proteomes" id="UP000011761"/>
    </source>
</evidence>
<sequence length="297" mass="31535">MFRLGGQGVLTEALSSCPSFRSVNTWSSQVHRRLEKMTLFPGVALVTGAASGIGQATAITFAKEGCQKIVIADRNTKGLDETASLIKQTADSTHVLMVEVDVASAQSVEDLIAKTVSAFGRIDYAVNAAGVLSNNERSHELTIENFDRINNIDYKGCWLCSRAQITQMLKQDLLPTHDGRPGNRGSVVNIASQLGIVGRPAAPAYCGAKAAVISMTRCDAIDYSKDNIRINCVCPGVIDTPMVRPNLDVLGPAISIAPMNRPGTAQEIADCACFLSSPKASFVQGSAMVVDGGYVIN</sequence>
<dbReference type="InterPro" id="IPR002347">
    <property type="entry name" value="SDR_fam"/>
</dbReference>
<keyword evidence="3" id="KW-0560">Oxidoreductase</keyword>
<dbReference type="FunFam" id="3.40.50.720:FF:000084">
    <property type="entry name" value="Short-chain dehydrogenase reductase"/>
    <property type="match status" value="1"/>
</dbReference>
<dbReference type="RefSeq" id="XP_007679293.1">
    <property type="nucleotide sequence ID" value="XM_007681103.1"/>
</dbReference>
<keyword evidence="2" id="KW-0521">NADP</keyword>
<dbReference type="PANTHER" id="PTHR24321">
    <property type="entry name" value="DEHYDROGENASES, SHORT CHAIN"/>
    <property type="match status" value="1"/>
</dbReference>
<dbReference type="AlphaFoldDB" id="M2LHK8"/>
<dbReference type="GeneID" id="19113222"/>
<dbReference type="Gene3D" id="3.40.50.720">
    <property type="entry name" value="NAD(P)-binding Rossmann-like Domain"/>
    <property type="match status" value="1"/>
</dbReference>
<dbReference type="GO" id="GO:0016491">
    <property type="term" value="F:oxidoreductase activity"/>
    <property type="evidence" value="ECO:0007669"/>
    <property type="project" value="UniProtKB-KW"/>
</dbReference>
<dbReference type="InterPro" id="IPR036291">
    <property type="entry name" value="NAD(P)-bd_dom_sf"/>
</dbReference>
<dbReference type="Proteomes" id="UP000011761">
    <property type="component" value="Unassembled WGS sequence"/>
</dbReference>
<dbReference type="SUPFAM" id="SSF51735">
    <property type="entry name" value="NAD(P)-binding Rossmann-fold domains"/>
    <property type="match status" value="1"/>
</dbReference>
<dbReference type="PRINTS" id="PR00080">
    <property type="entry name" value="SDRFAMILY"/>
</dbReference>
<proteinExistence type="inferred from homology"/>
<protein>
    <submittedName>
        <fullName evidence="4">Uncharacterized protein</fullName>
    </submittedName>
</protein>
<dbReference type="EMBL" id="KB445560">
    <property type="protein sequence ID" value="EMC93642.1"/>
    <property type="molecule type" value="Genomic_DNA"/>
</dbReference>
<organism evidence="4 5">
    <name type="scientific">Baudoinia panamericana (strain UAMH 10762)</name>
    <name type="common">Angels' share fungus</name>
    <name type="synonym">Baudoinia compniacensis (strain UAMH 10762)</name>
    <dbReference type="NCBI Taxonomy" id="717646"/>
    <lineage>
        <taxon>Eukaryota</taxon>
        <taxon>Fungi</taxon>
        <taxon>Dikarya</taxon>
        <taxon>Ascomycota</taxon>
        <taxon>Pezizomycotina</taxon>
        <taxon>Dothideomycetes</taxon>
        <taxon>Dothideomycetidae</taxon>
        <taxon>Mycosphaerellales</taxon>
        <taxon>Teratosphaeriaceae</taxon>
        <taxon>Baudoinia</taxon>
    </lineage>
</organism>
<dbReference type="OrthoDB" id="5840532at2759"/>
<keyword evidence="5" id="KW-1185">Reference proteome</keyword>
<dbReference type="CDD" id="cd05233">
    <property type="entry name" value="SDR_c"/>
    <property type="match status" value="1"/>
</dbReference>
<dbReference type="Pfam" id="PF13561">
    <property type="entry name" value="adh_short_C2"/>
    <property type="match status" value="1"/>
</dbReference>
<evidence type="ECO:0000313" key="4">
    <source>
        <dbReference type="EMBL" id="EMC93642.1"/>
    </source>
</evidence>
<comment type="similarity">
    <text evidence="1">Belongs to the short-chain dehydrogenases/reductases (SDR) family.</text>
</comment>
<name>M2LHK8_BAUPA</name>
<evidence type="ECO:0000256" key="2">
    <source>
        <dbReference type="ARBA" id="ARBA00022857"/>
    </source>
</evidence>
<evidence type="ECO:0000256" key="1">
    <source>
        <dbReference type="ARBA" id="ARBA00006484"/>
    </source>
</evidence>
<evidence type="ECO:0000256" key="3">
    <source>
        <dbReference type="ARBA" id="ARBA00023002"/>
    </source>
</evidence>
<dbReference type="eggNOG" id="KOG0725">
    <property type="taxonomic scope" value="Eukaryota"/>
</dbReference>
<dbReference type="PANTHER" id="PTHR24321:SF12">
    <property type="entry name" value="SHORT-CHAIN DEHYDROGENASE_REDUCTASE FAMILY, PUTATIVE (AFU_ORTHOLOGUE AFUA_5G14340)-RELATED"/>
    <property type="match status" value="1"/>
</dbReference>
<dbReference type="PRINTS" id="PR00081">
    <property type="entry name" value="GDHRDH"/>
</dbReference>
<reference evidence="4 5" key="1">
    <citation type="journal article" date="2012" name="PLoS Pathog.">
        <title>Diverse lifestyles and strategies of plant pathogenesis encoded in the genomes of eighteen Dothideomycetes fungi.</title>
        <authorList>
            <person name="Ohm R.A."/>
            <person name="Feau N."/>
            <person name="Henrissat B."/>
            <person name="Schoch C.L."/>
            <person name="Horwitz B.A."/>
            <person name="Barry K.W."/>
            <person name="Condon B.J."/>
            <person name="Copeland A.C."/>
            <person name="Dhillon B."/>
            <person name="Glaser F."/>
            <person name="Hesse C.N."/>
            <person name="Kosti I."/>
            <person name="LaButti K."/>
            <person name="Lindquist E.A."/>
            <person name="Lucas S."/>
            <person name="Salamov A.A."/>
            <person name="Bradshaw R.E."/>
            <person name="Ciuffetti L."/>
            <person name="Hamelin R.C."/>
            <person name="Kema G.H.J."/>
            <person name="Lawrence C."/>
            <person name="Scott J.A."/>
            <person name="Spatafora J.W."/>
            <person name="Turgeon B.G."/>
            <person name="de Wit P.J.G.M."/>
            <person name="Zhong S."/>
            <person name="Goodwin S.B."/>
            <person name="Grigoriev I.V."/>
        </authorList>
    </citation>
    <scope>NUCLEOTIDE SEQUENCE [LARGE SCALE GENOMIC DNA]</scope>
    <source>
        <strain evidence="4 5">UAMH 10762</strain>
    </source>
</reference>
<accession>M2LHK8</accession>
<dbReference type="HOGENOM" id="CLU_010194_1_0_1"/>
<dbReference type="KEGG" id="bcom:BAUCODRAFT_37343"/>
<dbReference type="OMA" id="VWDTTMA"/>
<gene>
    <name evidence="4" type="ORF">BAUCODRAFT_37343</name>
</gene>